<protein>
    <recommendedName>
        <fullName evidence="1">DUF218 domain-containing protein</fullName>
    </recommendedName>
</protein>
<dbReference type="Proteomes" id="UP000178370">
    <property type="component" value="Unassembled WGS sequence"/>
</dbReference>
<proteinExistence type="predicted"/>
<dbReference type="STRING" id="1798482.A2763_03305"/>
<sequence>MYIVRRYYWLAIVGLLALLALAMMIPILMRLAVEPYVHASIQDVPQTEAALVLGASVIRRAPSPVLARRADMAIALYKDAKVSKILVTGDNGALTHDEVTPVRKYLLDAGIPAPDIFLDHAGFDTYSSFYRAREVFQARSLIIVTQEFHLPRALWIARQLGLEAYGIVAPGSGSMRDYFREIPASAKAFVDVVLRRQPKYLGPTIPLSGDGEITWY</sequence>
<gene>
    <name evidence="2" type="ORF">A2763_03305</name>
</gene>
<reference evidence="2 3" key="1">
    <citation type="journal article" date="2016" name="Nat. Commun.">
        <title>Thousands of microbial genomes shed light on interconnected biogeochemical processes in an aquifer system.</title>
        <authorList>
            <person name="Anantharaman K."/>
            <person name="Brown C.T."/>
            <person name="Hug L.A."/>
            <person name="Sharon I."/>
            <person name="Castelle C.J."/>
            <person name="Probst A.J."/>
            <person name="Thomas B.C."/>
            <person name="Singh A."/>
            <person name="Wilkins M.J."/>
            <person name="Karaoz U."/>
            <person name="Brodie E.L."/>
            <person name="Williams K.H."/>
            <person name="Hubbard S.S."/>
            <person name="Banfield J.F."/>
        </authorList>
    </citation>
    <scope>NUCLEOTIDE SEQUENCE [LARGE SCALE GENOMIC DNA]</scope>
</reference>
<evidence type="ECO:0000259" key="1">
    <source>
        <dbReference type="Pfam" id="PF02698"/>
    </source>
</evidence>
<evidence type="ECO:0000313" key="3">
    <source>
        <dbReference type="Proteomes" id="UP000178370"/>
    </source>
</evidence>
<organism evidence="2 3">
    <name type="scientific">Candidatus Kaiserbacteria bacterium RIFCSPHIGHO2_01_FULL_54_36</name>
    <dbReference type="NCBI Taxonomy" id="1798482"/>
    <lineage>
        <taxon>Bacteria</taxon>
        <taxon>Candidatus Kaiseribacteriota</taxon>
    </lineage>
</organism>
<dbReference type="InterPro" id="IPR051599">
    <property type="entry name" value="Cell_Envelope_Assoc"/>
</dbReference>
<evidence type="ECO:0000313" key="2">
    <source>
        <dbReference type="EMBL" id="OGG49682.1"/>
    </source>
</evidence>
<name>A0A1F6CLE1_9BACT</name>
<dbReference type="PANTHER" id="PTHR30336">
    <property type="entry name" value="INNER MEMBRANE PROTEIN, PROBABLE PERMEASE"/>
    <property type="match status" value="1"/>
</dbReference>
<dbReference type="Pfam" id="PF02698">
    <property type="entry name" value="DUF218"/>
    <property type="match status" value="1"/>
</dbReference>
<dbReference type="InterPro" id="IPR003848">
    <property type="entry name" value="DUF218"/>
</dbReference>
<dbReference type="PANTHER" id="PTHR30336:SF6">
    <property type="entry name" value="INTEGRAL MEMBRANE PROTEIN"/>
    <property type="match status" value="1"/>
</dbReference>
<dbReference type="GO" id="GO:0005886">
    <property type="term" value="C:plasma membrane"/>
    <property type="evidence" value="ECO:0007669"/>
    <property type="project" value="TreeGrafter"/>
</dbReference>
<dbReference type="CDD" id="cd06259">
    <property type="entry name" value="YdcF-like"/>
    <property type="match status" value="1"/>
</dbReference>
<accession>A0A1F6CLE1</accession>
<dbReference type="EMBL" id="MFKV01000028">
    <property type="protein sequence ID" value="OGG49682.1"/>
    <property type="molecule type" value="Genomic_DNA"/>
</dbReference>
<dbReference type="AlphaFoldDB" id="A0A1F6CLE1"/>
<feature type="domain" description="DUF218" evidence="1">
    <location>
        <begin position="49"/>
        <end position="171"/>
    </location>
</feature>
<comment type="caution">
    <text evidence="2">The sequence shown here is derived from an EMBL/GenBank/DDBJ whole genome shotgun (WGS) entry which is preliminary data.</text>
</comment>